<dbReference type="EMBL" id="JYNE01000023">
    <property type="protein sequence ID" value="KNH02183.1"/>
    <property type="molecule type" value="Genomic_DNA"/>
</dbReference>
<evidence type="ECO:0000256" key="1">
    <source>
        <dbReference type="SAM" id="SignalP"/>
    </source>
</evidence>
<evidence type="ECO:0000313" key="2">
    <source>
        <dbReference type="EMBL" id="KNH02183.1"/>
    </source>
</evidence>
<feature type="chain" id="PRO_5005554747" description="Tetratricopeptide repeat protein" evidence="1">
    <location>
        <begin position="21"/>
        <end position="127"/>
    </location>
</feature>
<accession>A0A0L1KE16</accession>
<organism evidence="2 3">
    <name type="scientific">Qipengyuania citrea LAMA 915</name>
    <dbReference type="NCBI Taxonomy" id="1306953"/>
    <lineage>
        <taxon>Bacteria</taxon>
        <taxon>Pseudomonadati</taxon>
        <taxon>Pseudomonadota</taxon>
        <taxon>Alphaproteobacteria</taxon>
        <taxon>Sphingomonadales</taxon>
        <taxon>Erythrobacteraceae</taxon>
        <taxon>Qipengyuania</taxon>
    </lineage>
</organism>
<dbReference type="Proteomes" id="UP000037446">
    <property type="component" value="Unassembled WGS sequence"/>
</dbReference>
<sequence>MAIITSVALVLLAQGPVATAQAPDTAFDVGYEELVANDNAAARQAIENCDELAANDPARLINHGIALARMGNYDAARTEFATAANMRSSVELETATGEWVDSRRLARKALAMLEQGEFARYYALSLR</sequence>
<feature type="signal peptide" evidence="1">
    <location>
        <begin position="1"/>
        <end position="20"/>
    </location>
</feature>
<proteinExistence type="predicted"/>
<evidence type="ECO:0000313" key="3">
    <source>
        <dbReference type="Proteomes" id="UP000037446"/>
    </source>
</evidence>
<gene>
    <name evidence="2" type="ORF">J121_2426</name>
</gene>
<reference evidence="2" key="1">
    <citation type="submission" date="2015-02" db="EMBL/GenBank/DDBJ databases">
        <authorList>
            <person name="Chooi Y.-H."/>
        </authorList>
    </citation>
    <scope>NUCLEOTIDE SEQUENCE [LARGE SCALE GENOMIC DNA]</scope>
    <source>
        <strain evidence="2">LAMA 915</strain>
    </source>
</reference>
<dbReference type="STRING" id="1306953.J121_2426"/>
<evidence type="ECO:0008006" key="4">
    <source>
        <dbReference type="Google" id="ProtNLM"/>
    </source>
</evidence>
<dbReference type="Gene3D" id="1.25.40.10">
    <property type="entry name" value="Tetratricopeptide repeat domain"/>
    <property type="match status" value="1"/>
</dbReference>
<dbReference type="AlphaFoldDB" id="A0A0L1KE16"/>
<keyword evidence="1" id="KW-0732">Signal</keyword>
<comment type="caution">
    <text evidence="2">The sequence shown here is derived from an EMBL/GenBank/DDBJ whole genome shotgun (WGS) entry which is preliminary data.</text>
</comment>
<name>A0A0L1KE16_9SPHN</name>
<protein>
    <recommendedName>
        <fullName evidence="4">Tetratricopeptide repeat protein</fullName>
    </recommendedName>
</protein>
<dbReference type="RefSeq" id="WP_050600123.1">
    <property type="nucleotide sequence ID" value="NZ_JYNE01000023.1"/>
</dbReference>
<dbReference type="SUPFAM" id="SSF48452">
    <property type="entry name" value="TPR-like"/>
    <property type="match status" value="1"/>
</dbReference>
<dbReference type="InterPro" id="IPR011990">
    <property type="entry name" value="TPR-like_helical_dom_sf"/>
</dbReference>
<dbReference type="PATRIC" id="fig|1306953.7.peg.2510"/>